<comment type="caution">
    <text evidence="5">The sequence shown here is derived from an EMBL/GenBank/DDBJ whole genome shotgun (WGS) entry which is preliminary data.</text>
</comment>
<dbReference type="EMBL" id="SEWF01000032">
    <property type="protein sequence ID" value="RYU94060.1"/>
    <property type="molecule type" value="Genomic_DNA"/>
</dbReference>
<dbReference type="NCBIfam" id="NF033679">
    <property type="entry name" value="DNRLRE_dom"/>
    <property type="match status" value="1"/>
</dbReference>
<dbReference type="InterPro" id="IPR055372">
    <property type="entry name" value="CBM96"/>
</dbReference>
<keyword evidence="3" id="KW-0732">Signal</keyword>
<dbReference type="Gene3D" id="2.60.120.970">
    <property type="match status" value="1"/>
</dbReference>
<evidence type="ECO:0000256" key="2">
    <source>
        <dbReference type="ARBA" id="ARBA00022525"/>
    </source>
</evidence>
<accession>A0A4V1ZCW3</accession>
<name>A0A4V1ZCW3_9BACT</name>
<organism evidence="5 6">
    <name type="scientific">Emticicia agri</name>
    <dbReference type="NCBI Taxonomy" id="2492393"/>
    <lineage>
        <taxon>Bacteria</taxon>
        <taxon>Pseudomonadati</taxon>
        <taxon>Bacteroidota</taxon>
        <taxon>Cytophagia</taxon>
        <taxon>Cytophagales</taxon>
        <taxon>Leadbetterellaceae</taxon>
        <taxon>Emticicia</taxon>
    </lineage>
</organism>
<keyword evidence="2" id="KW-0964">Secreted</keyword>
<evidence type="ECO:0000313" key="5">
    <source>
        <dbReference type="EMBL" id="RYU94060.1"/>
    </source>
</evidence>
<dbReference type="GO" id="GO:0005576">
    <property type="term" value="C:extracellular region"/>
    <property type="evidence" value="ECO:0007669"/>
    <property type="project" value="UniProtKB-SubCell"/>
</dbReference>
<feature type="domain" description="Carbohydrate-binding module family 96" evidence="4">
    <location>
        <begin position="275"/>
        <end position="412"/>
    </location>
</feature>
<dbReference type="Pfam" id="PF24517">
    <property type="entry name" value="CBM96"/>
    <property type="match status" value="1"/>
</dbReference>
<dbReference type="AlphaFoldDB" id="A0A4V1ZCW3"/>
<dbReference type="OrthoDB" id="644207at2"/>
<evidence type="ECO:0000313" key="6">
    <source>
        <dbReference type="Proteomes" id="UP000293162"/>
    </source>
</evidence>
<gene>
    <name evidence="5" type="ORF">EWM59_19000</name>
</gene>
<reference evidence="5 6" key="1">
    <citation type="submission" date="2019-02" db="EMBL/GenBank/DDBJ databases">
        <title>Bacterial novel species Emticicia sp. 17J42-9 isolated from soil.</title>
        <authorList>
            <person name="Jung H.-Y."/>
        </authorList>
    </citation>
    <scope>NUCLEOTIDE SEQUENCE [LARGE SCALE GENOMIC DNA]</scope>
    <source>
        <strain evidence="5 6">17J42-9</strain>
    </source>
</reference>
<evidence type="ECO:0000259" key="4">
    <source>
        <dbReference type="Pfam" id="PF24517"/>
    </source>
</evidence>
<protein>
    <submittedName>
        <fullName evidence="5">DNRLRE domain-containing protein</fullName>
    </submittedName>
</protein>
<sequence>MKNIFTFLAVLLIPILSFGQIPYTISPLPSGGTHVATKKISLNTDKVLNKIYIEDNTVGGDYPDSRIYAEFKNTNTQGTVSQRFSLANDGFLEIGYLGSQYGQGTPLQTIYANFSTIQARGGSNGLILRADSPFEGSPKGIIKFTTGFGSYGANERMRIDPSGNVGIATQEPEAKLNIGVGNVQLDNGDVYVKDFTKGIILKSPDSNCWRVTIDNDGNFVKKKVACPNCTVNCLGVLVLQPNASSSKESTISSIIPDENRSANIKDIGGVTQINYNTTRTLLDFDLSSIPDGTPIDSARLYLFGNPNTTIGPNIAPNDLDIYRIITYWNQNTVTWHTQPSMDLSTKASLPSSPGNDYSSYVVDVTSLVQNYVNDKSNSFGFMLKLLNESPNRMLIFASSKVSNAQLHPKLVVYYTPN</sequence>
<comment type="subcellular location">
    <subcellularLocation>
        <location evidence="1">Secreted</location>
    </subcellularLocation>
</comment>
<dbReference type="RefSeq" id="WP_130022841.1">
    <property type="nucleotide sequence ID" value="NZ_SEWF01000032.1"/>
</dbReference>
<evidence type="ECO:0000256" key="1">
    <source>
        <dbReference type="ARBA" id="ARBA00004613"/>
    </source>
</evidence>
<proteinExistence type="predicted"/>
<evidence type="ECO:0000256" key="3">
    <source>
        <dbReference type="ARBA" id="ARBA00022729"/>
    </source>
</evidence>
<keyword evidence="6" id="KW-1185">Reference proteome</keyword>
<dbReference type="Proteomes" id="UP000293162">
    <property type="component" value="Unassembled WGS sequence"/>
</dbReference>